<dbReference type="Pfam" id="PF01740">
    <property type="entry name" value="STAS"/>
    <property type="match status" value="1"/>
</dbReference>
<evidence type="ECO:0000259" key="2">
    <source>
        <dbReference type="PROSITE" id="PS50801"/>
    </source>
</evidence>
<dbReference type="InterPro" id="IPR036513">
    <property type="entry name" value="STAS_dom_sf"/>
</dbReference>
<comment type="caution">
    <text evidence="3">The sequence shown here is derived from an EMBL/GenBank/DDBJ whole genome shotgun (WGS) entry which is preliminary data.</text>
</comment>
<dbReference type="SUPFAM" id="SSF52091">
    <property type="entry name" value="SpoIIaa-like"/>
    <property type="match status" value="1"/>
</dbReference>
<reference evidence="3 4" key="1">
    <citation type="submission" date="2019-02" db="EMBL/GenBank/DDBJ databases">
        <title>Draft genome sequences of novel Actinobacteria.</title>
        <authorList>
            <person name="Sahin N."/>
            <person name="Ay H."/>
            <person name="Saygin H."/>
        </authorList>
    </citation>
    <scope>NUCLEOTIDE SEQUENCE [LARGE SCALE GENOMIC DNA]</scope>
    <source>
        <strain evidence="3 4">8K307</strain>
    </source>
</reference>
<keyword evidence="4" id="KW-1185">Reference proteome</keyword>
<dbReference type="CDD" id="cd07043">
    <property type="entry name" value="STAS_anti-anti-sigma_factors"/>
    <property type="match status" value="1"/>
</dbReference>
<proteinExistence type="predicted"/>
<evidence type="ECO:0000313" key="4">
    <source>
        <dbReference type="Proteomes" id="UP000295217"/>
    </source>
</evidence>
<dbReference type="Proteomes" id="UP000295217">
    <property type="component" value="Unassembled WGS sequence"/>
</dbReference>
<dbReference type="PROSITE" id="PS50801">
    <property type="entry name" value="STAS"/>
    <property type="match status" value="1"/>
</dbReference>
<dbReference type="OrthoDB" id="5185862at2"/>
<feature type="region of interest" description="Disordered" evidence="1">
    <location>
        <begin position="1"/>
        <end position="37"/>
    </location>
</feature>
<sequence>MGTGWGERSPRRVPTTGGLAGLGVESRRPETDGGEASVSNDVAVQARDFGGCTILTVPGDLDAALADEIRWAANAADSRHVVVDLGRAGSVDPSAATALVGLHQRIRARGGGVCVVTRDHDVRAQIERAAAGPAPRCYSEIGDALEASMSERQAGLARLA</sequence>
<organism evidence="3 4">
    <name type="scientific">Jiangella aurantiaca</name>
    <dbReference type="NCBI Taxonomy" id="2530373"/>
    <lineage>
        <taxon>Bacteria</taxon>
        <taxon>Bacillati</taxon>
        <taxon>Actinomycetota</taxon>
        <taxon>Actinomycetes</taxon>
        <taxon>Jiangellales</taxon>
        <taxon>Jiangellaceae</taxon>
        <taxon>Jiangella</taxon>
    </lineage>
</organism>
<feature type="domain" description="STAS" evidence="2">
    <location>
        <begin position="42"/>
        <end position="148"/>
    </location>
</feature>
<evidence type="ECO:0000313" key="3">
    <source>
        <dbReference type="EMBL" id="TDD69527.1"/>
    </source>
</evidence>
<dbReference type="EMBL" id="SMLB01000014">
    <property type="protein sequence ID" value="TDD69527.1"/>
    <property type="molecule type" value="Genomic_DNA"/>
</dbReference>
<dbReference type="Gene3D" id="3.30.750.24">
    <property type="entry name" value="STAS domain"/>
    <property type="match status" value="1"/>
</dbReference>
<evidence type="ECO:0000256" key="1">
    <source>
        <dbReference type="SAM" id="MobiDB-lite"/>
    </source>
</evidence>
<protein>
    <submittedName>
        <fullName evidence="3">STAS domain-containing protein</fullName>
    </submittedName>
</protein>
<dbReference type="AlphaFoldDB" id="A0A4V2YSF7"/>
<accession>A0A4V2YSF7</accession>
<name>A0A4V2YSF7_9ACTN</name>
<gene>
    <name evidence="3" type="ORF">E1262_12870</name>
</gene>
<dbReference type="InterPro" id="IPR002645">
    <property type="entry name" value="STAS_dom"/>
</dbReference>